<feature type="transmembrane region" description="Helical" evidence="1">
    <location>
        <begin position="38"/>
        <end position="56"/>
    </location>
</feature>
<keyword evidence="1" id="KW-0472">Membrane</keyword>
<dbReference type="EMBL" id="JAFBFH010000002">
    <property type="protein sequence ID" value="MBM7713410.1"/>
    <property type="molecule type" value="Genomic_DNA"/>
</dbReference>
<dbReference type="Proteomes" id="UP000823485">
    <property type="component" value="Unassembled WGS sequence"/>
</dbReference>
<sequence>MKQRYIAFLKLCLGWLIILSTYVLIYSVPFLIGLNLKHVLGVLLIVLPYTAGAWYYSVYCKGNSKTFYALGFLVPCIIEKILIYLISTFMYDMNPLYIANVMRKIEEGSLYSVSFFSWGYVFGGLLIAVMMTIFLVRLQIKTKEQ</sequence>
<evidence type="ECO:0000313" key="2">
    <source>
        <dbReference type="EMBL" id="MBM7713410.1"/>
    </source>
</evidence>
<keyword evidence="1" id="KW-1133">Transmembrane helix</keyword>
<keyword evidence="1" id="KW-0812">Transmembrane</keyword>
<protein>
    <submittedName>
        <fullName evidence="2">Uncharacterized protein YacL</fullName>
    </submittedName>
</protein>
<reference evidence="2 3" key="1">
    <citation type="submission" date="2021-01" db="EMBL/GenBank/DDBJ databases">
        <title>Genomic Encyclopedia of Type Strains, Phase IV (KMG-IV): sequencing the most valuable type-strain genomes for metagenomic binning, comparative biology and taxonomic classification.</title>
        <authorList>
            <person name="Goeker M."/>
        </authorList>
    </citation>
    <scope>NUCLEOTIDE SEQUENCE [LARGE SCALE GENOMIC DNA]</scope>
    <source>
        <strain evidence="2 3">DSM 105453</strain>
    </source>
</reference>
<name>A0ABS2R194_9BACI</name>
<feature type="transmembrane region" description="Helical" evidence="1">
    <location>
        <begin position="68"/>
        <end position="91"/>
    </location>
</feature>
<comment type="caution">
    <text evidence="2">The sequence shown here is derived from an EMBL/GenBank/DDBJ whole genome shotgun (WGS) entry which is preliminary data.</text>
</comment>
<feature type="transmembrane region" description="Helical" evidence="1">
    <location>
        <begin position="111"/>
        <end position="136"/>
    </location>
</feature>
<feature type="transmembrane region" description="Helical" evidence="1">
    <location>
        <begin position="12"/>
        <end position="32"/>
    </location>
</feature>
<proteinExistence type="predicted"/>
<keyword evidence="3" id="KW-1185">Reference proteome</keyword>
<accession>A0ABS2R194</accession>
<evidence type="ECO:0000256" key="1">
    <source>
        <dbReference type="SAM" id="Phobius"/>
    </source>
</evidence>
<gene>
    <name evidence="2" type="ORF">JOC94_000378</name>
</gene>
<evidence type="ECO:0000313" key="3">
    <source>
        <dbReference type="Proteomes" id="UP000823485"/>
    </source>
</evidence>
<organism evidence="2 3">
    <name type="scientific">Siminovitchia thermophila</name>
    <dbReference type="NCBI Taxonomy" id="1245522"/>
    <lineage>
        <taxon>Bacteria</taxon>
        <taxon>Bacillati</taxon>
        <taxon>Bacillota</taxon>
        <taxon>Bacilli</taxon>
        <taxon>Bacillales</taxon>
        <taxon>Bacillaceae</taxon>
        <taxon>Siminovitchia</taxon>
    </lineage>
</organism>